<organism evidence="15 16">
    <name type="scientific">Hyalella azteca</name>
    <name type="common">Amphipod</name>
    <dbReference type="NCBI Taxonomy" id="294128"/>
    <lineage>
        <taxon>Eukaryota</taxon>
        <taxon>Metazoa</taxon>
        <taxon>Ecdysozoa</taxon>
        <taxon>Arthropoda</taxon>
        <taxon>Crustacea</taxon>
        <taxon>Multicrustacea</taxon>
        <taxon>Malacostraca</taxon>
        <taxon>Eumalacostraca</taxon>
        <taxon>Peracarida</taxon>
        <taxon>Amphipoda</taxon>
        <taxon>Senticaudata</taxon>
        <taxon>Talitrida</taxon>
        <taxon>Talitroidea</taxon>
        <taxon>Hyalellidae</taxon>
        <taxon>Hyalella</taxon>
    </lineage>
</organism>
<evidence type="ECO:0000256" key="10">
    <source>
        <dbReference type="ARBA" id="ARBA00023098"/>
    </source>
</evidence>
<evidence type="ECO:0000313" key="16">
    <source>
        <dbReference type="RefSeq" id="XP_047737812.1"/>
    </source>
</evidence>
<dbReference type="OMA" id="GFTISHC"/>
<evidence type="ECO:0000256" key="13">
    <source>
        <dbReference type="SAM" id="SignalP"/>
    </source>
</evidence>
<dbReference type="Proteomes" id="UP000694843">
    <property type="component" value="Unplaced"/>
</dbReference>
<keyword evidence="11" id="KW-1015">Disulfide bond</keyword>
<proteinExistence type="predicted"/>
<evidence type="ECO:0000256" key="3">
    <source>
        <dbReference type="ARBA" id="ARBA00013278"/>
    </source>
</evidence>
<feature type="chain" id="PRO_5038076392" description="Phospholipase A2" evidence="13">
    <location>
        <begin position="25"/>
        <end position="228"/>
    </location>
</feature>
<dbReference type="RefSeq" id="XP_047737812.1">
    <property type="nucleotide sequence ID" value="XM_047881856.1"/>
</dbReference>
<evidence type="ECO:0000256" key="8">
    <source>
        <dbReference type="ARBA" id="ARBA00022837"/>
    </source>
</evidence>
<feature type="domain" description="Phospholipase A2-like central" evidence="14">
    <location>
        <begin position="122"/>
        <end position="215"/>
    </location>
</feature>
<dbReference type="PANTHER" id="PTHR12253">
    <property type="entry name" value="RH14732P"/>
    <property type="match status" value="1"/>
</dbReference>
<keyword evidence="8" id="KW-0106">Calcium</keyword>
<dbReference type="GO" id="GO:0046872">
    <property type="term" value="F:metal ion binding"/>
    <property type="evidence" value="ECO:0007669"/>
    <property type="project" value="UniProtKB-KW"/>
</dbReference>
<dbReference type="SUPFAM" id="SSF48619">
    <property type="entry name" value="Phospholipase A2, PLA2"/>
    <property type="match status" value="1"/>
</dbReference>
<sequence>MLQHLALSTVISKLLYMAASLILAATVDMPPALNNCKLNEQDGACFTDIAERRFVFLDAATSRCQMIADKYLVEVTLKELSRAATPPYVLQSEQLSFVIAACKRRDARALGLQQPNRPRLMFPGTKWCGPGDEADSFDDLGELREVDACCRDHDQCPDNIKPQETKHNITNDSGFTISHCDCDDAFRSCLTAAGGEAAEAVGLAYFSTGFIKCFRLAPPVVACVTWSG</sequence>
<evidence type="ECO:0000256" key="4">
    <source>
        <dbReference type="ARBA" id="ARBA00021721"/>
    </source>
</evidence>
<dbReference type="KEGG" id="hazt:108676112"/>
<keyword evidence="10" id="KW-0443">Lipid metabolism</keyword>
<evidence type="ECO:0000256" key="9">
    <source>
        <dbReference type="ARBA" id="ARBA00022963"/>
    </source>
</evidence>
<evidence type="ECO:0000256" key="1">
    <source>
        <dbReference type="ARBA" id="ARBA00001913"/>
    </source>
</evidence>
<protein>
    <recommendedName>
        <fullName evidence="4">Phospholipase A2</fullName>
        <ecNumber evidence="3">3.1.1.4</ecNumber>
    </recommendedName>
    <alternativeName>
        <fullName evidence="12">Phosphatidylcholine 2-acylhydrolase</fullName>
    </alternativeName>
</protein>
<keyword evidence="15" id="KW-1185">Reference proteome</keyword>
<dbReference type="AlphaFoldDB" id="A0A979FMT1"/>
<comment type="cofactor">
    <cofactor evidence="1">
        <name>Ca(2+)</name>
        <dbReference type="ChEBI" id="CHEBI:29108"/>
    </cofactor>
</comment>
<dbReference type="PROSITE" id="PS00118">
    <property type="entry name" value="PA2_HIS"/>
    <property type="match status" value="1"/>
</dbReference>
<keyword evidence="6" id="KW-0479">Metal-binding</keyword>
<dbReference type="GO" id="GO:0006644">
    <property type="term" value="P:phospholipid metabolic process"/>
    <property type="evidence" value="ECO:0007669"/>
    <property type="project" value="InterPro"/>
</dbReference>
<evidence type="ECO:0000256" key="11">
    <source>
        <dbReference type="ARBA" id="ARBA00023157"/>
    </source>
</evidence>
<keyword evidence="5" id="KW-0964">Secreted</keyword>
<reference evidence="16" key="1">
    <citation type="submission" date="2025-08" db="UniProtKB">
        <authorList>
            <consortium name="RefSeq"/>
        </authorList>
    </citation>
    <scope>IDENTIFICATION</scope>
    <source>
        <tissue evidence="16">Whole organism</tissue>
    </source>
</reference>
<dbReference type="Gene3D" id="1.20.90.10">
    <property type="entry name" value="Phospholipase A2 domain"/>
    <property type="match status" value="1"/>
</dbReference>
<dbReference type="EC" id="3.1.1.4" evidence="3"/>
<dbReference type="GeneID" id="108676112"/>
<dbReference type="OrthoDB" id="6381840at2759"/>
<keyword evidence="9" id="KW-0442">Lipid degradation</keyword>
<comment type="subcellular location">
    <subcellularLocation>
        <location evidence="2">Secreted</location>
    </subcellularLocation>
</comment>
<keyword evidence="7" id="KW-0378">Hydrolase</keyword>
<evidence type="ECO:0000256" key="6">
    <source>
        <dbReference type="ARBA" id="ARBA00022723"/>
    </source>
</evidence>
<name>A0A979FMT1_HYAAZ</name>
<evidence type="ECO:0000256" key="7">
    <source>
        <dbReference type="ARBA" id="ARBA00022801"/>
    </source>
</evidence>
<dbReference type="FunFam" id="1.20.90.10:FF:000002">
    <property type="entry name" value="Phospholipase A2 group III"/>
    <property type="match status" value="1"/>
</dbReference>
<dbReference type="GO" id="GO:0050482">
    <property type="term" value="P:arachidonate secretion"/>
    <property type="evidence" value="ECO:0007669"/>
    <property type="project" value="InterPro"/>
</dbReference>
<evidence type="ECO:0000313" key="15">
    <source>
        <dbReference type="Proteomes" id="UP000694843"/>
    </source>
</evidence>
<dbReference type="GO" id="GO:0004623">
    <property type="term" value="F:phospholipase A2 activity"/>
    <property type="evidence" value="ECO:0007669"/>
    <property type="project" value="UniProtKB-EC"/>
</dbReference>
<evidence type="ECO:0000256" key="12">
    <source>
        <dbReference type="ARBA" id="ARBA00029903"/>
    </source>
</evidence>
<accession>A0A979FMT1</accession>
<keyword evidence="13" id="KW-0732">Signal</keyword>
<gene>
    <name evidence="16" type="primary">LOC108676112</name>
</gene>
<dbReference type="GO" id="GO:0016042">
    <property type="term" value="P:lipid catabolic process"/>
    <property type="evidence" value="ECO:0007669"/>
    <property type="project" value="UniProtKB-KW"/>
</dbReference>
<dbReference type="GO" id="GO:0005576">
    <property type="term" value="C:extracellular region"/>
    <property type="evidence" value="ECO:0007669"/>
    <property type="project" value="UniProtKB-SubCell"/>
</dbReference>
<dbReference type="InterPro" id="IPR036444">
    <property type="entry name" value="PLipase_A2_dom_sf"/>
</dbReference>
<dbReference type="InterPro" id="IPR033113">
    <property type="entry name" value="PLA2_histidine"/>
</dbReference>
<evidence type="ECO:0000256" key="5">
    <source>
        <dbReference type="ARBA" id="ARBA00022525"/>
    </source>
</evidence>
<dbReference type="InterPro" id="IPR016090">
    <property type="entry name" value="PLA2-like_dom"/>
</dbReference>
<evidence type="ECO:0000256" key="2">
    <source>
        <dbReference type="ARBA" id="ARBA00004613"/>
    </source>
</evidence>
<dbReference type="Pfam" id="PF05826">
    <property type="entry name" value="Phospholip_A2_2"/>
    <property type="match status" value="1"/>
</dbReference>
<evidence type="ECO:0000259" key="14">
    <source>
        <dbReference type="Pfam" id="PF05826"/>
    </source>
</evidence>
<feature type="signal peptide" evidence="13">
    <location>
        <begin position="1"/>
        <end position="24"/>
    </location>
</feature>